<evidence type="ECO:0000256" key="2">
    <source>
        <dbReference type="ARBA" id="ARBA00023015"/>
    </source>
</evidence>
<dbReference type="Pfam" id="PF00847">
    <property type="entry name" value="AP2"/>
    <property type="match status" value="1"/>
</dbReference>
<feature type="region of interest" description="Disordered" evidence="6">
    <location>
        <begin position="172"/>
        <end position="193"/>
    </location>
</feature>
<feature type="domain" description="AP2/ERF" evidence="7">
    <location>
        <begin position="355"/>
        <end position="406"/>
    </location>
</feature>
<reference evidence="8 9" key="1">
    <citation type="submission" date="2014-11" db="EMBL/GenBank/DDBJ databases">
        <authorList>
            <person name="Zhu J."/>
            <person name="Qi W."/>
            <person name="Song R."/>
        </authorList>
    </citation>
    <scope>NUCLEOTIDE SEQUENCE [LARGE SCALE GENOMIC DNA]</scope>
</reference>
<dbReference type="InParanoid" id="A0A0G4FFL6"/>
<dbReference type="VEuPathDB" id="CryptoDB:Vbra_15183"/>
<dbReference type="Gene3D" id="1.20.5.2050">
    <property type="match status" value="2"/>
</dbReference>
<dbReference type="EMBL" id="CDMY01000421">
    <property type="protein sequence ID" value="CEM11663.1"/>
    <property type="molecule type" value="Genomic_DNA"/>
</dbReference>
<protein>
    <recommendedName>
        <fullName evidence="7">AP2/ERF domain-containing protein</fullName>
    </recommendedName>
</protein>
<keyword evidence="4" id="KW-0804">Transcription</keyword>
<evidence type="ECO:0000256" key="4">
    <source>
        <dbReference type="ARBA" id="ARBA00023163"/>
    </source>
</evidence>
<dbReference type="InterPro" id="IPR001471">
    <property type="entry name" value="AP2/ERF_dom"/>
</dbReference>
<evidence type="ECO:0000259" key="7">
    <source>
        <dbReference type="Pfam" id="PF00847"/>
    </source>
</evidence>
<dbReference type="Proteomes" id="UP000041254">
    <property type="component" value="Unassembled WGS sequence"/>
</dbReference>
<feature type="compositionally biased region" description="Basic and acidic residues" evidence="6">
    <location>
        <begin position="87"/>
        <end position="98"/>
    </location>
</feature>
<evidence type="ECO:0000256" key="1">
    <source>
        <dbReference type="ARBA" id="ARBA00004123"/>
    </source>
</evidence>
<keyword evidence="9" id="KW-1185">Reference proteome</keyword>
<dbReference type="GO" id="GO:0003677">
    <property type="term" value="F:DNA binding"/>
    <property type="evidence" value="ECO:0007669"/>
    <property type="project" value="UniProtKB-KW"/>
</dbReference>
<evidence type="ECO:0000256" key="3">
    <source>
        <dbReference type="ARBA" id="ARBA00023125"/>
    </source>
</evidence>
<accession>A0A0G4FFL6</accession>
<sequence>MTEEVGRWYRFPPDLDAIIAAWREAQQQPTMNDDAAGAAPMEVDAQTVELNHPPTLHTAASAPPPPRRSPRLAEHPTLAVASSSAPSRDDDHDADDIHMNGAGEEIADDQPQKPRNRKKRPHSPDVKKKLLEAFPNHTQQQMDDCLDELVAACFIVKKGNNRYYLSNTHTGVDSPKQEGRDCVSSEGQVGAADREGGTIAQRLRRDRVRLADVPEMLEKELKKEQHKDDKIVMPPRSDRDMAMRHCGQHRVYITNPTPHPLGTGKPKGKAVISSGVYKSDVPGVSFVKRDNAWLAQPPNNQRGKIPGRLFKITRHLPPEQAQALAEEAAREMWAGYGPRRNGKGKAKEGVPRSEVTGVSWGKARKRWVVTWYEGAQQRYAYFNPKNYNGNVEEARVAAEAFRASKEADYHFEA</sequence>
<keyword evidence="3" id="KW-0238">DNA-binding</keyword>
<comment type="subcellular location">
    <subcellularLocation>
        <location evidence="1">Nucleus</location>
    </subcellularLocation>
</comment>
<name>A0A0G4FFL6_VITBC</name>
<keyword evidence="2" id="KW-0805">Transcription regulation</keyword>
<gene>
    <name evidence="8" type="ORF">Vbra_15183</name>
</gene>
<dbReference type="GO" id="GO:0005634">
    <property type="term" value="C:nucleus"/>
    <property type="evidence" value="ECO:0007669"/>
    <property type="project" value="UniProtKB-SubCell"/>
</dbReference>
<dbReference type="AlphaFoldDB" id="A0A0G4FFL6"/>
<evidence type="ECO:0000256" key="6">
    <source>
        <dbReference type="SAM" id="MobiDB-lite"/>
    </source>
</evidence>
<dbReference type="GO" id="GO:0003700">
    <property type="term" value="F:DNA-binding transcription factor activity"/>
    <property type="evidence" value="ECO:0007669"/>
    <property type="project" value="InterPro"/>
</dbReference>
<organism evidence="8 9">
    <name type="scientific">Vitrella brassicaformis (strain CCMP3155)</name>
    <dbReference type="NCBI Taxonomy" id="1169540"/>
    <lineage>
        <taxon>Eukaryota</taxon>
        <taxon>Sar</taxon>
        <taxon>Alveolata</taxon>
        <taxon>Colpodellida</taxon>
        <taxon>Vitrellaceae</taxon>
        <taxon>Vitrella</taxon>
    </lineage>
</organism>
<proteinExistence type="predicted"/>
<evidence type="ECO:0000256" key="5">
    <source>
        <dbReference type="ARBA" id="ARBA00023242"/>
    </source>
</evidence>
<keyword evidence="5" id="KW-0539">Nucleus</keyword>
<evidence type="ECO:0000313" key="9">
    <source>
        <dbReference type="Proteomes" id="UP000041254"/>
    </source>
</evidence>
<feature type="region of interest" description="Disordered" evidence="6">
    <location>
        <begin position="26"/>
        <end position="126"/>
    </location>
</feature>
<evidence type="ECO:0000313" key="8">
    <source>
        <dbReference type="EMBL" id="CEM11663.1"/>
    </source>
</evidence>